<dbReference type="Gene3D" id="1.10.750.10">
    <property type="entry name" value="von Hippel-Lindau disease tumour suppressor, alpha domain"/>
    <property type="match status" value="1"/>
</dbReference>
<dbReference type="AlphaFoldDB" id="A0A8B6DUE7"/>
<reference evidence="4" key="1">
    <citation type="submission" date="2018-11" db="EMBL/GenBank/DDBJ databases">
        <authorList>
            <person name="Alioto T."/>
            <person name="Alioto T."/>
        </authorList>
    </citation>
    <scope>NUCLEOTIDE SEQUENCE</scope>
</reference>
<dbReference type="FunFam" id="2.60.40.780:FF:000001">
    <property type="entry name" value="von Hippel-Lindau disease tumor suppressor"/>
    <property type="match status" value="1"/>
</dbReference>
<dbReference type="Proteomes" id="UP000596742">
    <property type="component" value="Unassembled WGS sequence"/>
</dbReference>
<sequence length="160" mass="19127">MTEEETEPDQQPKRLKSKSSMVCSFLRFVNKTSYNVDIVWINYEGHRARYKTLRSNEFVDVNTYVGHPWIFIDSDTGNRMVVQMKEVFEPTEGWKPEDNVQPQRKVYNITIPLYPLKERCLQYLSQIVKQENIEELDLPRNIITDLEDKFETFSRRKKIS</sequence>
<dbReference type="EMBL" id="UYJE01004057">
    <property type="protein sequence ID" value="VDI24676.1"/>
    <property type="molecule type" value="Genomic_DNA"/>
</dbReference>
<dbReference type="InterPro" id="IPR024048">
    <property type="entry name" value="VHL_alpha_dom"/>
</dbReference>
<dbReference type="InterPro" id="IPR037140">
    <property type="entry name" value="VHL_beta_dom_sf"/>
</dbReference>
<dbReference type="SUPFAM" id="SSF49468">
    <property type="entry name" value="VHL"/>
    <property type="match status" value="1"/>
</dbReference>
<comment type="similarity">
    <text evidence="1">Belongs to the VHL family.</text>
</comment>
<evidence type="ECO:0000256" key="1">
    <source>
        <dbReference type="ARBA" id="ARBA00010057"/>
    </source>
</evidence>
<gene>
    <name evidence="5" type="ORF">MGAL_10B015838</name>
    <name evidence="4" type="ORF">MGAL_10B062510</name>
</gene>
<evidence type="ECO:0000313" key="6">
    <source>
        <dbReference type="Proteomes" id="UP000596742"/>
    </source>
</evidence>
<dbReference type="InterPro" id="IPR037139">
    <property type="entry name" value="VHL_alpha_dom_sf"/>
</dbReference>
<proteinExistence type="inferred from homology"/>
<evidence type="ECO:0000313" key="4">
    <source>
        <dbReference type="EMBL" id="VDI24676.1"/>
    </source>
</evidence>
<dbReference type="Gene3D" id="2.60.40.780">
    <property type="entry name" value="von Hippel-Lindau disease tumour suppressor, beta domain"/>
    <property type="match status" value="1"/>
</dbReference>
<evidence type="ECO:0000259" key="3">
    <source>
        <dbReference type="Pfam" id="PF17211"/>
    </source>
</evidence>
<feature type="domain" description="von Hippel-Lindau disease tumour suppressor alpha" evidence="3">
    <location>
        <begin position="114"/>
        <end position="149"/>
    </location>
</feature>
<organism evidence="4 6">
    <name type="scientific">Mytilus galloprovincialis</name>
    <name type="common">Mediterranean mussel</name>
    <dbReference type="NCBI Taxonomy" id="29158"/>
    <lineage>
        <taxon>Eukaryota</taxon>
        <taxon>Metazoa</taxon>
        <taxon>Spiralia</taxon>
        <taxon>Lophotrochozoa</taxon>
        <taxon>Mollusca</taxon>
        <taxon>Bivalvia</taxon>
        <taxon>Autobranchia</taxon>
        <taxon>Pteriomorphia</taxon>
        <taxon>Mytilida</taxon>
        <taxon>Mytiloidea</taxon>
        <taxon>Mytilidae</taxon>
        <taxon>Mytilinae</taxon>
        <taxon>Mytilus</taxon>
    </lineage>
</organism>
<dbReference type="Pfam" id="PF01847">
    <property type="entry name" value="VHL"/>
    <property type="match status" value="1"/>
</dbReference>
<dbReference type="InterPro" id="IPR036208">
    <property type="entry name" value="VHL_sf"/>
</dbReference>
<evidence type="ECO:0000313" key="5">
    <source>
        <dbReference type="EMBL" id="VDI27729.1"/>
    </source>
</evidence>
<accession>A0A8B6DUE7</accession>
<feature type="domain" description="von Hippel-Lindau disease tumour suppressor beta" evidence="2">
    <location>
        <begin position="16"/>
        <end position="90"/>
    </location>
</feature>
<keyword evidence="6" id="KW-1185">Reference proteome</keyword>
<dbReference type="InterPro" id="IPR024053">
    <property type="entry name" value="VHL_beta_dom"/>
</dbReference>
<dbReference type="InterPro" id="IPR022772">
    <property type="entry name" value="VHL_tumour_suppress_b/a_dom"/>
</dbReference>
<evidence type="ECO:0000259" key="2">
    <source>
        <dbReference type="Pfam" id="PF01847"/>
    </source>
</evidence>
<comment type="caution">
    <text evidence="4">The sequence shown here is derived from an EMBL/GenBank/DDBJ whole genome shotgun (WGS) entry which is preliminary data.</text>
</comment>
<dbReference type="CDD" id="cd05468">
    <property type="entry name" value="pVHL"/>
    <property type="match status" value="1"/>
</dbReference>
<protein>
    <submittedName>
        <fullName evidence="4">von Hippel-Lindau disease tumor supressor</fullName>
    </submittedName>
</protein>
<dbReference type="Pfam" id="PF17211">
    <property type="entry name" value="VHL_C"/>
    <property type="match status" value="1"/>
</dbReference>
<dbReference type="EMBL" id="UYJE01004399">
    <property type="protein sequence ID" value="VDI27729.1"/>
    <property type="molecule type" value="Genomic_DNA"/>
</dbReference>
<dbReference type="OrthoDB" id="413400at2759"/>
<name>A0A8B6DUE7_MYTGA</name>